<dbReference type="STRING" id="1760988.SAMN02949497_4344"/>
<keyword evidence="3" id="KW-1185">Reference proteome</keyword>
<reference evidence="2 3" key="1">
    <citation type="submission" date="2016-12" db="EMBL/GenBank/DDBJ databases">
        <authorList>
            <person name="Song W.-J."/>
            <person name="Kurnit D.M."/>
        </authorList>
    </citation>
    <scope>NUCLEOTIDE SEQUENCE [LARGE SCALE GENOMIC DNA]</scope>
    <source>
        <strain evidence="2 3">175</strain>
    </source>
</reference>
<dbReference type="InterPro" id="IPR004942">
    <property type="entry name" value="Roadblock/LAMTOR2_dom"/>
</dbReference>
<gene>
    <name evidence="2" type="ORF">SAMN02949497_4344</name>
</gene>
<dbReference type="InterPro" id="IPR053141">
    <property type="entry name" value="Mycobact_SerProt_Inhib_Rv3364c"/>
</dbReference>
<dbReference type="AlphaFoldDB" id="A0A1Y6D3D9"/>
<dbReference type="Gene3D" id="3.30.450.30">
    <property type="entry name" value="Dynein light chain 2a, cytoplasmic"/>
    <property type="match status" value="1"/>
</dbReference>
<protein>
    <recommendedName>
        <fullName evidence="1">Roadblock/LAMTOR2 domain-containing protein</fullName>
    </recommendedName>
</protein>
<dbReference type="PANTHER" id="PTHR36222">
    <property type="entry name" value="SERINE PROTEASE INHIBITOR RV3364C"/>
    <property type="match status" value="1"/>
</dbReference>
<dbReference type="Pfam" id="PF03259">
    <property type="entry name" value="Robl_LC7"/>
    <property type="match status" value="1"/>
</dbReference>
<dbReference type="EMBL" id="FXAM01000001">
    <property type="protein sequence ID" value="SMF96930.1"/>
    <property type="molecule type" value="Genomic_DNA"/>
</dbReference>
<dbReference type="RefSeq" id="WP_085215775.1">
    <property type="nucleotide sequence ID" value="NZ_FXAM01000001.1"/>
</dbReference>
<sequence>MLATILSELNHRSEAILVSSVLSNDGLALASVASSASSPAIDEDNLGAMSSALMALGHKTAAELVGDGLGQVLVAGKAGSVLMTQAGPEAILTVVCKPEAESGAILGHMQRAANDIEALVSARRA</sequence>
<dbReference type="PANTHER" id="PTHR36222:SF1">
    <property type="entry name" value="SERINE PROTEASE INHIBITOR RV3364C"/>
    <property type="match status" value="1"/>
</dbReference>
<dbReference type="OrthoDB" id="513103at2"/>
<dbReference type="SUPFAM" id="SSF103196">
    <property type="entry name" value="Roadblock/LC7 domain"/>
    <property type="match status" value="1"/>
</dbReference>
<evidence type="ECO:0000313" key="2">
    <source>
        <dbReference type="EMBL" id="SMF96930.1"/>
    </source>
</evidence>
<name>A0A1Y6D3D9_9GAMM</name>
<evidence type="ECO:0000313" key="3">
    <source>
        <dbReference type="Proteomes" id="UP000192923"/>
    </source>
</evidence>
<accession>A0A1Y6D3D9</accession>
<feature type="domain" description="Roadblock/LAMTOR2" evidence="1">
    <location>
        <begin position="2"/>
        <end position="96"/>
    </location>
</feature>
<organism evidence="2 3">
    <name type="scientific">Methylomagnum ishizawai</name>
    <dbReference type="NCBI Taxonomy" id="1760988"/>
    <lineage>
        <taxon>Bacteria</taxon>
        <taxon>Pseudomonadati</taxon>
        <taxon>Pseudomonadota</taxon>
        <taxon>Gammaproteobacteria</taxon>
        <taxon>Methylococcales</taxon>
        <taxon>Methylococcaceae</taxon>
        <taxon>Methylomagnum</taxon>
    </lineage>
</organism>
<dbReference type="Proteomes" id="UP000192923">
    <property type="component" value="Unassembled WGS sequence"/>
</dbReference>
<dbReference type="SMART" id="SM00960">
    <property type="entry name" value="Robl_LC7"/>
    <property type="match status" value="1"/>
</dbReference>
<proteinExistence type="predicted"/>
<evidence type="ECO:0000259" key="1">
    <source>
        <dbReference type="SMART" id="SM00960"/>
    </source>
</evidence>